<dbReference type="GeneID" id="92027843"/>
<dbReference type="Proteomes" id="UP001360953">
    <property type="component" value="Unassembled WGS sequence"/>
</dbReference>
<feature type="region of interest" description="Disordered" evidence="1">
    <location>
        <begin position="76"/>
        <end position="136"/>
    </location>
</feature>
<dbReference type="EMBL" id="JBBPEH010000003">
    <property type="protein sequence ID" value="KAK7541123.1"/>
    <property type="molecule type" value="Genomic_DNA"/>
</dbReference>
<feature type="region of interest" description="Disordered" evidence="1">
    <location>
        <begin position="1"/>
        <end position="36"/>
    </location>
</feature>
<feature type="compositionally biased region" description="Low complexity" evidence="1">
    <location>
        <begin position="121"/>
        <end position="136"/>
    </location>
</feature>
<sequence length="247" mass="27151">MDRGSTEVKDGGRRRRRVGDGRGRVESKGRRKGAWSRASRSIYGVSVVEVLWEPVTESSAKLLNMPWKCAQTRAGAKGDATANRTAATHHHIDHSASPLSSRPAQLASIHRSRTGTGTGTAPSMFSSARSRPASRFGCTASGGERLRDDLSPRLQLQCCDATCRCSPLWCQLQAGRRLFCSNSRPFFSPAMSCSGPIHLGPRQPRYPYVHSPTVAPSLVAFVPVKEWMPSRFPTSWFQHMGRFLALL</sequence>
<organism evidence="2 3">
    <name type="scientific">Phyllosticta citribraziliensis</name>
    <dbReference type="NCBI Taxonomy" id="989973"/>
    <lineage>
        <taxon>Eukaryota</taxon>
        <taxon>Fungi</taxon>
        <taxon>Dikarya</taxon>
        <taxon>Ascomycota</taxon>
        <taxon>Pezizomycotina</taxon>
        <taxon>Dothideomycetes</taxon>
        <taxon>Dothideomycetes incertae sedis</taxon>
        <taxon>Botryosphaeriales</taxon>
        <taxon>Phyllostictaceae</taxon>
        <taxon>Phyllosticta</taxon>
    </lineage>
</organism>
<evidence type="ECO:0000313" key="3">
    <source>
        <dbReference type="Proteomes" id="UP001360953"/>
    </source>
</evidence>
<feature type="compositionally biased region" description="Basic and acidic residues" evidence="1">
    <location>
        <begin position="18"/>
        <end position="28"/>
    </location>
</feature>
<evidence type="ECO:0000313" key="2">
    <source>
        <dbReference type="EMBL" id="KAK7541123.1"/>
    </source>
</evidence>
<keyword evidence="3" id="KW-1185">Reference proteome</keyword>
<protein>
    <submittedName>
        <fullName evidence="2">Uncharacterized protein</fullName>
    </submittedName>
</protein>
<evidence type="ECO:0000256" key="1">
    <source>
        <dbReference type="SAM" id="MobiDB-lite"/>
    </source>
</evidence>
<feature type="compositionally biased region" description="Basic and acidic residues" evidence="1">
    <location>
        <begin position="1"/>
        <end position="11"/>
    </location>
</feature>
<name>A0ABR1M112_9PEZI</name>
<reference evidence="2 3" key="1">
    <citation type="submission" date="2024-04" db="EMBL/GenBank/DDBJ databases">
        <title>Phyllosticta paracitricarpa is synonymous to the EU quarantine fungus P. citricarpa based on phylogenomic analyses.</title>
        <authorList>
            <consortium name="Lawrence Berkeley National Laboratory"/>
            <person name="Van ingen-buijs V.A."/>
            <person name="Van westerhoven A.C."/>
            <person name="Haridas S."/>
            <person name="Skiadas P."/>
            <person name="Martin F."/>
            <person name="Groenewald J.Z."/>
            <person name="Crous P.W."/>
            <person name="Seidl M.F."/>
        </authorList>
    </citation>
    <scope>NUCLEOTIDE SEQUENCE [LARGE SCALE GENOMIC DNA]</scope>
    <source>
        <strain evidence="2 3">CPC 17464</strain>
    </source>
</reference>
<proteinExistence type="predicted"/>
<comment type="caution">
    <text evidence="2">The sequence shown here is derived from an EMBL/GenBank/DDBJ whole genome shotgun (WGS) entry which is preliminary data.</text>
</comment>
<gene>
    <name evidence="2" type="ORF">J3D65DRAFT_268257</name>
</gene>
<dbReference type="RefSeq" id="XP_066658054.1">
    <property type="nucleotide sequence ID" value="XM_066794937.1"/>
</dbReference>
<accession>A0ABR1M112</accession>